<dbReference type="RefSeq" id="WP_006897516.1">
    <property type="nucleotide sequence ID" value="NZ_BANU01000029.1"/>
</dbReference>
<name>L7LML5_9ACTN</name>
<dbReference type="EMBL" id="BANU01000029">
    <property type="protein sequence ID" value="GAC62114.1"/>
    <property type="molecule type" value="Genomic_DNA"/>
</dbReference>
<organism evidence="2 3">
    <name type="scientific">Gordonia sihwensis NBRC 108236</name>
    <dbReference type="NCBI Taxonomy" id="1223544"/>
    <lineage>
        <taxon>Bacteria</taxon>
        <taxon>Bacillati</taxon>
        <taxon>Actinomycetota</taxon>
        <taxon>Actinomycetes</taxon>
        <taxon>Mycobacteriales</taxon>
        <taxon>Gordoniaceae</taxon>
        <taxon>Gordonia</taxon>
    </lineage>
</organism>
<feature type="region of interest" description="Disordered" evidence="1">
    <location>
        <begin position="1"/>
        <end position="23"/>
    </location>
</feature>
<evidence type="ECO:0000256" key="1">
    <source>
        <dbReference type="SAM" id="MobiDB-lite"/>
    </source>
</evidence>
<comment type="caution">
    <text evidence="2">The sequence shown here is derived from an EMBL/GenBank/DDBJ whole genome shotgun (WGS) entry which is preliminary data.</text>
</comment>
<dbReference type="AlphaFoldDB" id="L7LML5"/>
<dbReference type="Proteomes" id="UP000035083">
    <property type="component" value="Unassembled WGS sequence"/>
</dbReference>
<evidence type="ECO:0000313" key="3">
    <source>
        <dbReference type="Proteomes" id="UP000035083"/>
    </source>
</evidence>
<accession>L7LML5</accession>
<proteinExistence type="predicted"/>
<feature type="compositionally biased region" description="Basic and acidic residues" evidence="1">
    <location>
        <begin position="14"/>
        <end position="23"/>
    </location>
</feature>
<reference evidence="2 3" key="1">
    <citation type="submission" date="2012-12" db="EMBL/GenBank/DDBJ databases">
        <title>Whole genome shotgun sequence of Gordonia sihwensis NBRC 108236.</title>
        <authorList>
            <person name="Yoshida I."/>
            <person name="Hosoyama A."/>
            <person name="Tsuchikane K."/>
            <person name="Ando Y."/>
            <person name="Baba S."/>
            <person name="Ohji S."/>
            <person name="Hamada M."/>
            <person name="Tamura T."/>
            <person name="Yamazoe A."/>
            <person name="Yamazaki S."/>
            <person name="Fujita N."/>
        </authorList>
    </citation>
    <scope>NUCLEOTIDE SEQUENCE [LARGE SCALE GENOMIC DNA]</scope>
    <source>
        <strain evidence="2 3">NBRC 108236</strain>
    </source>
</reference>
<protein>
    <submittedName>
        <fullName evidence="2">Uncharacterized protein</fullName>
    </submittedName>
</protein>
<evidence type="ECO:0000313" key="2">
    <source>
        <dbReference type="EMBL" id="GAC62114.1"/>
    </source>
</evidence>
<sequence length="62" mass="7014">MLAKALHEYTSGQRPEHESDTSIRVRNTIDSVLVIIPHTVAVKPDEIQEIVNEIADYEKQGK</sequence>
<keyword evidence="3" id="KW-1185">Reference proteome</keyword>
<gene>
    <name evidence="2" type="ORF">GSI01S_29_00020</name>
</gene>